<keyword evidence="3" id="KW-1185">Reference proteome</keyword>
<evidence type="ECO:0000259" key="1">
    <source>
        <dbReference type="Pfam" id="PF13392"/>
    </source>
</evidence>
<dbReference type="SUPFAM" id="SSF54060">
    <property type="entry name" value="His-Me finger endonucleases"/>
    <property type="match status" value="1"/>
</dbReference>
<accession>A0A3G8F1Q0</accession>
<evidence type="ECO:0000313" key="2">
    <source>
        <dbReference type="EMBL" id="AZF87839.1"/>
    </source>
</evidence>
<keyword evidence="2" id="KW-0540">Nuclease</keyword>
<reference evidence="3" key="1">
    <citation type="submission" date="2018-10" db="EMBL/GenBank/DDBJ databases">
        <title>Complete genome sequence of Proteus mirabilis phage Mydo.</title>
        <authorList>
            <person name="Jones B.T."/>
            <person name="Lessor L."/>
            <person name="Newkirk H.N."/>
            <person name="O'Leary C.J."/>
            <person name="Liu M."/>
        </authorList>
    </citation>
    <scope>NUCLEOTIDE SEQUENCE [LARGE SCALE GENOMIC DNA]</scope>
</reference>
<keyword evidence="2" id="KW-0255">Endonuclease</keyword>
<keyword evidence="2" id="KW-0378">Hydrolase</keyword>
<dbReference type="InterPro" id="IPR016177">
    <property type="entry name" value="DNA-bd_dom_sf"/>
</dbReference>
<dbReference type="Pfam" id="PF13392">
    <property type="entry name" value="HNH_3"/>
    <property type="match status" value="1"/>
</dbReference>
<protein>
    <submittedName>
        <fullName evidence="2">Putative HNH endonuclease</fullName>
    </submittedName>
</protein>
<dbReference type="InterPro" id="IPR003615">
    <property type="entry name" value="HNH_nuc"/>
</dbReference>
<dbReference type="GO" id="GO:0004519">
    <property type="term" value="F:endonuclease activity"/>
    <property type="evidence" value="ECO:0007669"/>
    <property type="project" value="UniProtKB-KW"/>
</dbReference>
<proteinExistence type="predicted"/>
<sequence length="169" mass="19896">MTLSQEYVRKLFEYRDGKLYHRLRPATNRFNKTFNTKYGGKEAGSVMNTGYIEISTPLGRFLAHRVIFLYHHGWLPDVVDHEDCNPQNNHVENLRPATTNQNMHNSRKRVTNTSGHKCVYWKEHAGKWQVQICVNRKQIHCGYFDSLEEAADVAKRERAKYHNTFARDE</sequence>
<dbReference type="Proteomes" id="UP000277463">
    <property type="component" value="Segment"/>
</dbReference>
<dbReference type="SUPFAM" id="SSF54171">
    <property type="entry name" value="DNA-binding domain"/>
    <property type="match status" value="1"/>
</dbReference>
<gene>
    <name evidence="2" type="ORF">CPT_Mydo_287</name>
</gene>
<feature type="domain" description="HNH nuclease" evidence="1">
    <location>
        <begin position="62"/>
        <end position="103"/>
    </location>
</feature>
<dbReference type="GO" id="GO:0003677">
    <property type="term" value="F:DNA binding"/>
    <property type="evidence" value="ECO:0007669"/>
    <property type="project" value="InterPro"/>
</dbReference>
<dbReference type="InterPro" id="IPR044925">
    <property type="entry name" value="His-Me_finger_sf"/>
</dbReference>
<name>A0A3G8F1Q0_9CAUD</name>
<organism evidence="2 3">
    <name type="scientific">Proteus phage Mydo</name>
    <dbReference type="NCBI Taxonomy" id="2483610"/>
    <lineage>
        <taxon>Viruses</taxon>
        <taxon>Duplodnaviria</taxon>
        <taxon>Heunggongvirae</taxon>
        <taxon>Uroviricota</taxon>
        <taxon>Caudoviricetes</taxon>
        <taxon>Vequintavirinae</taxon>
        <taxon>Mydovirus</taxon>
        <taxon>Mydovirus mydo</taxon>
    </lineage>
</organism>
<evidence type="ECO:0000313" key="3">
    <source>
        <dbReference type="Proteomes" id="UP000277463"/>
    </source>
</evidence>
<dbReference type="Gene3D" id="3.90.75.20">
    <property type="match status" value="1"/>
</dbReference>
<dbReference type="EMBL" id="MK024806">
    <property type="protein sequence ID" value="AZF87839.1"/>
    <property type="molecule type" value="Genomic_DNA"/>
</dbReference>